<name>A0A510XBZ6_9GAMM</name>
<evidence type="ECO:0000313" key="1">
    <source>
        <dbReference type="EMBL" id="GEK48946.1"/>
    </source>
</evidence>
<keyword evidence="2" id="KW-1185">Reference proteome</keyword>
<proteinExistence type="predicted"/>
<dbReference type="Proteomes" id="UP000321275">
    <property type="component" value="Unassembled WGS sequence"/>
</dbReference>
<gene>
    <name evidence="1" type="ORF">HPA02_32290</name>
</gene>
<accession>A0A510XBZ6</accession>
<reference evidence="1 2" key="1">
    <citation type="submission" date="2019-07" db="EMBL/GenBank/DDBJ databases">
        <title>Whole genome shotgun sequence of Halomonas pacifica NBRC 102220.</title>
        <authorList>
            <person name="Hosoyama A."/>
            <person name="Uohara A."/>
            <person name="Ohji S."/>
            <person name="Ichikawa N."/>
        </authorList>
    </citation>
    <scope>NUCLEOTIDE SEQUENCE [LARGE SCALE GENOMIC DNA]</scope>
    <source>
        <strain evidence="1 2">NBRC 102220</strain>
    </source>
</reference>
<comment type="caution">
    <text evidence="1">The sequence shown here is derived from an EMBL/GenBank/DDBJ whole genome shotgun (WGS) entry which is preliminary data.</text>
</comment>
<evidence type="ECO:0000313" key="2">
    <source>
        <dbReference type="Proteomes" id="UP000321275"/>
    </source>
</evidence>
<protein>
    <submittedName>
        <fullName evidence="1">Uncharacterized protein</fullName>
    </submittedName>
</protein>
<sequence>MSLLDIVLEHEATGSSRCDDMLGFVQMPDGYALMLNPDRTHFYWLNEDGVESCIHWDKWAMYRGAKQHKEAGAA</sequence>
<dbReference type="EMBL" id="BJUK01000056">
    <property type="protein sequence ID" value="GEK48946.1"/>
    <property type="molecule type" value="Genomic_DNA"/>
</dbReference>
<dbReference type="RefSeq" id="WP_146804265.1">
    <property type="nucleotide sequence ID" value="NZ_BJUK01000056.1"/>
</dbReference>
<dbReference type="AlphaFoldDB" id="A0A510XBZ6"/>
<organism evidence="1 2">
    <name type="scientific">Bisbaumannia pacifica</name>
    <dbReference type="NCBI Taxonomy" id="77098"/>
    <lineage>
        <taxon>Bacteria</taxon>
        <taxon>Pseudomonadati</taxon>
        <taxon>Pseudomonadota</taxon>
        <taxon>Gammaproteobacteria</taxon>
        <taxon>Oceanospirillales</taxon>
        <taxon>Halomonadaceae</taxon>
        <taxon>Bisbaumannia</taxon>
    </lineage>
</organism>